<feature type="domain" description="PAS" evidence="1">
    <location>
        <begin position="298"/>
        <end position="364"/>
    </location>
</feature>
<feature type="domain" description="PAS" evidence="1">
    <location>
        <begin position="96"/>
        <end position="169"/>
    </location>
</feature>
<reference evidence="2 3" key="1">
    <citation type="submission" date="2019-07" db="EMBL/GenBank/DDBJ databases">
        <authorList>
            <person name="Huq M.A."/>
        </authorList>
    </citation>
    <scope>NUCLEOTIDE SEQUENCE [LARGE SCALE GENOMIC DNA]</scope>
    <source>
        <strain evidence="2 3">MAH-19</strain>
    </source>
</reference>
<evidence type="ECO:0000313" key="3">
    <source>
        <dbReference type="Proteomes" id="UP000318733"/>
    </source>
</evidence>
<comment type="caution">
    <text evidence="2">The sequence shown here is derived from an EMBL/GenBank/DDBJ whole genome shotgun (WGS) entry which is preliminary data.</text>
</comment>
<dbReference type="AlphaFoldDB" id="A0A556MMH6"/>
<feature type="domain" description="PAS" evidence="1">
    <location>
        <begin position="428"/>
        <end position="495"/>
    </location>
</feature>
<sequence>MKDSDQRHHLKALKALTLSLAGISRLQSSCCRLLAYMILDKTGIGISENTIRRIFGFAVSQPPPSSYALDTLSLYCGYLSWDDFCRLQSYGFAPQPDFFPLLEVLTDTNIPTVIVDAEPDEFSVLTANKAYRQLLPEQQTELRGLPFWNAFFLEKEEGNDSLLLFDALLESIRSGQVVQAPLLQYETISPITHLSETSWWEIQITPVSDAGTVKLLVLHVRNVTERVSSRYDIEEAIMKELTMAEDLAVSNVRLNKALERLGASNYELSQTKRELQALNHHLEERVLERTDKLFESESRQRLLINNAPVAIAVLKGPDHIIETANRKIITYWGKDDTVLGKPLAEALPELEGQPFIEILNEVRRSGVPYINPELSAWLEYDGTMQTRHFDMIYQPVQHHEGITDSIYIIATDITDHVRAKLRLQESEAMLRLALSAVRVGSWTYCPETENLDYNSVYAEILGWEHEAHLNKELVLEQVEEAYKEELINATLIAIADGTEYDVVYPIKRFNDGEVIRVRESGKASGPGSGKEGVISGIIREL</sequence>
<dbReference type="Pfam" id="PF08448">
    <property type="entry name" value="PAS_4"/>
    <property type="match status" value="2"/>
</dbReference>
<dbReference type="InterPro" id="IPR000014">
    <property type="entry name" value="PAS"/>
</dbReference>
<proteinExistence type="predicted"/>
<dbReference type="NCBIfam" id="TIGR00229">
    <property type="entry name" value="sensory_box"/>
    <property type="match status" value="1"/>
</dbReference>
<dbReference type="SUPFAM" id="SSF55785">
    <property type="entry name" value="PYP-like sensor domain (PAS domain)"/>
    <property type="match status" value="3"/>
</dbReference>
<keyword evidence="3" id="KW-1185">Reference proteome</keyword>
<protein>
    <submittedName>
        <fullName evidence="2">PAS domain S-box protein</fullName>
    </submittedName>
</protein>
<organism evidence="2 3">
    <name type="scientific">Mucilaginibacter corticis</name>
    <dbReference type="NCBI Taxonomy" id="2597670"/>
    <lineage>
        <taxon>Bacteria</taxon>
        <taxon>Pseudomonadati</taxon>
        <taxon>Bacteroidota</taxon>
        <taxon>Sphingobacteriia</taxon>
        <taxon>Sphingobacteriales</taxon>
        <taxon>Sphingobacteriaceae</taxon>
        <taxon>Mucilaginibacter</taxon>
    </lineage>
</organism>
<gene>
    <name evidence="2" type="ORF">FO440_14865</name>
</gene>
<dbReference type="EMBL" id="VLPK01000002">
    <property type="protein sequence ID" value="TSJ41012.1"/>
    <property type="molecule type" value="Genomic_DNA"/>
</dbReference>
<dbReference type="Proteomes" id="UP000318733">
    <property type="component" value="Unassembled WGS sequence"/>
</dbReference>
<evidence type="ECO:0000313" key="2">
    <source>
        <dbReference type="EMBL" id="TSJ41012.1"/>
    </source>
</evidence>
<dbReference type="SMART" id="SM00091">
    <property type="entry name" value="PAS"/>
    <property type="match status" value="3"/>
</dbReference>
<dbReference type="RefSeq" id="WP_144249050.1">
    <property type="nucleotide sequence ID" value="NZ_VLPK01000002.1"/>
</dbReference>
<dbReference type="OrthoDB" id="9813903at2"/>
<name>A0A556MMH6_9SPHI</name>
<dbReference type="Gene3D" id="3.30.450.20">
    <property type="entry name" value="PAS domain"/>
    <property type="match status" value="3"/>
</dbReference>
<evidence type="ECO:0000259" key="1">
    <source>
        <dbReference type="SMART" id="SM00091"/>
    </source>
</evidence>
<accession>A0A556MMH6</accession>
<dbReference type="InterPro" id="IPR035965">
    <property type="entry name" value="PAS-like_dom_sf"/>
</dbReference>
<dbReference type="InterPro" id="IPR013656">
    <property type="entry name" value="PAS_4"/>
</dbReference>